<dbReference type="AlphaFoldDB" id="A0A0E9QVV0"/>
<accession>A0A0E9QVV0</accession>
<feature type="region of interest" description="Disordered" evidence="1">
    <location>
        <begin position="1"/>
        <end position="22"/>
    </location>
</feature>
<sequence length="22" mass="2539">MVNIPYQGGQEHIQSTFCRENS</sequence>
<proteinExistence type="predicted"/>
<organism evidence="2">
    <name type="scientific">Anguilla anguilla</name>
    <name type="common">European freshwater eel</name>
    <name type="synonym">Muraena anguilla</name>
    <dbReference type="NCBI Taxonomy" id="7936"/>
    <lineage>
        <taxon>Eukaryota</taxon>
        <taxon>Metazoa</taxon>
        <taxon>Chordata</taxon>
        <taxon>Craniata</taxon>
        <taxon>Vertebrata</taxon>
        <taxon>Euteleostomi</taxon>
        <taxon>Actinopterygii</taxon>
        <taxon>Neopterygii</taxon>
        <taxon>Teleostei</taxon>
        <taxon>Anguilliformes</taxon>
        <taxon>Anguillidae</taxon>
        <taxon>Anguilla</taxon>
    </lineage>
</organism>
<dbReference type="EMBL" id="GBXM01087481">
    <property type="protein sequence ID" value="JAH21096.1"/>
    <property type="molecule type" value="Transcribed_RNA"/>
</dbReference>
<evidence type="ECO:0000313" key="2">
    <source>
        <dbReference type="EMBL" id="JAH21096.1"/>
    </source>
</evidence>
<protein>
    <submittedName>
        <fullName evidence="2">Uncharacterized protein</fullName>
    </submittedName>
</protein>
<reference evidence="2" key="2">
    <citation type="journal article" date="2015" name="Fish Shellfish Immunol.">
        <title>Early steps in the European eel (Anguilla anguilla)-Vibrio vulnificus interaction in the gills: Role of the RtxA13 toxin.</title>
        <authorList>
            <person name="Callol A."/>
            <person name="Pajuelo D."/>
            <person name="Ebbesson L."/>
            <person name="Teles M."/>
            <person name="MacKenzie S."/>
            <person name="Amaro C."/>
        </authorList>
    </citation>
    <scope>NUCLEOTIDE SEQUENCE</scope>
</reference>
<feature type="compositionally biased region" description="Polar residues" evidence="1">
    <location>
        <begin position="12"/>
        <end position="22"/>
    </location>
</feature>
<name>A0A0E9QVV0_ANGAN</name>
<evidence type="ECO:0000256" key="1">
    <source>
        <dbReference type="SAM" id="MobiDB-lite"/>
    </source>
</evidence>
<reference evidence="2" key="1">
    <citation type="submission" date="2014-11" db="EMBL/GenBank/DDBJ databases">
        <authorList>
            <person name="Amaro Gonzalez C."/>
        </authorList>
    </citation>
    <scope>NUCLEOTIDE SEQUENCE</scope>
</reference>